<evidence type="ECO:0000313" key="2">
    <source>
        <dbReference type="EMBL" id="EMP28733.1"/>
    </source>
</evidence>
<dbReference type="GO" id="GO:0003713">
    <property type="term" value="F:transcription coactivator activity"/>
    <property type="evidence" value="ECO:0007669"/>
    <property type="project" value="InterPro"/>
</dbReference>
<organism evidence="2 3">
    <name type="scientific">Chelonia mydas</name>
    <name type="common">Green sea-turtle</name>
    <name type="synonym">Chelonia agassizi</name>
    <dbReference type="NCBI Taxonomy" id="8469"/>
    <lineage>
        <taxon>Eukaryota</taxon>
        <taxon>Metazoa</taxon>
        <taxon>Chordata</taxon>
        <taxon>Craniata</taxon>
        <taxon>Vertebrata</taxon>
        <taxon>Euteleostomi</taxon>
        <taxon>Archelosauria</taxon>
        <taxon>Testudinata</taxon>
        <taxon>Testudines</taxon>
        <taxon>Cryptodira</taxon>
        <taxon>Durocryptodira</taxon>
        <taxon>Americhelydia</taxon>
        <taxon>Chelonioidea</taxon>
        <taxon>Cheloniidae</taxon>
        <taxon>Chelonia</taxon>
    </lineage>
</organism>
<evidence type="ECO:0000259" key="1">
    <source>
        <dbReference type="Pfam" id="PF12489"/>
    </source>
</evidence>
<name>M7B994_CHEMY</name>
<dbReference type="PANTHER" id="PTHR17085">
    <property type="entry name" value="NUCLEAR RECEPTOR COACTIVATOR 4"/>
    <property type="match status" value="1"/>
</dbReference>
<dbReference type="Proteomes" id="UP000031443">
    <property type="component" value="Unassembled WGS sequence"/>
</dbReference>
<protein>
    <submittedName>
        <fullName evidence="2">Nuclear receptor coactivator 4</fullName>
    </submittedName>
</protein>
<dbReference type="PANTHER" id="PTHR17085:SF3">
    <property type="entry name" value="NUCLEAR RECEPTOR COACTIVATOR 4"/>
    <property type="match status" value="1"/>
</dbReference>
<reference evidence="3" key="1">
    <citation type="journal article" date="2013" name="Nat. Genet.">
        <title>The draft genomes of soft-shell turtle and green sea turtle yield insights into the development and evolution of the turtle-specific body plan.</title>
        <authorList>
            <person name="Wang Z."/>
            <person name="Pascual-Anaya J."/>
            <person name="Zadissa A."/>
            <person name="Li W."/>
            <person name="Niimura Y."/>
            <person name="Huang Z."/>
            <person name="Li C."/>
            <person name="White S."/>
            <person name="Xiong Z."/>
            <person name="Fang D."/>
            <person name="Wang B."/>
            <person name="Ming Y."/>
            <person name="Chen Y."/>
            <person name="Zheng Y."/>
            <person name="Kuraku S."/>
            <person name="Pignatelli M."/>
            <person name="Herrero J."/>
            <person name="Beal K."/>
            <person name="Nozawa M."/>
            <person name="Li Q."/>
            <person name="Wang J."/>
            <person name="Zhang H."/>
            <person name="Yu L."/>
            <person name="Shigenobu S."/>
            <person name="Wang J."/>
            <person name="Liu J."/>
            <person name="Flicek P."/>
            <person name="Searle S."/>
            <person name="Wang J."/>
            <person name="Kuratani S."/>
            <person name="Yin Y."/>
            <person name="Aken B."/>
            <person name="Zhang G."/>
            <person name="Irie N."/>
        </authorList>
    </citation>
    <scope>NUCLEOTIDE SEQUENCE [LARGE SCALE GENOMIC DNA]</scope>
</reference>
<dbReference type="Pfam" id="PF12489">
    <property type="entry name" value="ARA70"/>
    <property type="match status" value="2"/>
</dbReference>
<dbReference type="STRING" id="8469.M7B994"/>
<accession>M7B994</accession>
<feature type="domain" description="Nuclear receptor coactivator 4 N-terminal" evidence="1">
    <location>
        <begin position="295"/>
        <end position="425"/>
    </location>
</feature>
<sequence>MEELREREVIAGKEPESELGGDCLETDVPYFQFSKTPNVAFPLCIVLLDRGEKTKVHKCKTCKTEYRLWLPWPRGAQGVGLGSKLRWQIPKPAQCSQLINLQGLYKALGTWARRTGRQTNSKQVAKLTVNANHETGKSIVNFTLLKYVKAQVHSCISRHMECLRSREVWLLEQVDLIQQLKEETLQQQTHQLYWLLGQFNCLIHQLEHPHSNDLVNQISVCLERLGSLTLKPEESSNLNFEADTSSLRQAITSFGSIKTMQTPETENASPWMSVQNCTLAQHEQQKLLSGTLGSPLSDWLLGSKSASIRQVPYVPSINPEDWLMKKHVPETSQDLNSSKVCYFEEAWGNLKDLENWLLQNQQREENYEKTDSHKHRSSNSTTCSFFSTEKVDELEFLEQEEMDISDWLLTPSDPENGSSASEEKWKCVFQPFREEYNINDWLPKADSCTYCRGSQAKSVEIENLGNLKCLNEHQDVKKSPTVSTNNVWLLQHPQTPFKMEDVCKANEPCTSFSECVCDDSCEKEALCKWLLKKEGKDKNGMPVSQIPVVNPEPEKPKSAVNIWLHPSRQLPEESVTTTVKLDSSVKVVEPLKALLESPLTTWLAKSEHTAASTEEKATREKAEVSFKSPFLDLLAPFHLPLHVNSWVLSSKNIETVNQPPVEDKWLLRKKAQDCGLPTVCDLFACMKLNGDREKWLYQTPLQSVTFSFTKEQNKITLYSELFCSRSEELEALEPYYVIAVC</sequence>
<proteinExistence type="predicted"/>
<dbReference type="InterPro" id="IPR022174">
    <property type="entry name" value="NCOA4_N"/>
</dbReference>
<dbReference type="GO" id="GO:0009725">
    <property type="term" value="P:response to hormone"/>
    <property type="evidence" value="ECO:0007669"/>
    <property type="project" value="TreeGrafter"/>
</dbReference>
<evidence type="ECO:0000313" key="3">
    <source>
        <dbReference type="Proteomes" id="UP000031443"/>
    </source>
</evidence>
<feature type="domain" description="Nuclear receptor coactivator 4 N-terminal" evidence="1">
    <location>
        <begin position="148"/>
        <end position="246"/>
    </location>
</feature>
<dbReference type="GO" id="GO:0006879">
    <property type="term" value="P:intracellular iron ion homeostasis"/>
    <property type="evidence" value="ECO:0007669"/>
    <property type="project" value="InterPro"/>
</dbReference>
<keyword evidence="2" id="KW-0675">Receptor</keyword>
<dbReference type="eggNOG" id="ENOG502QQ6V">
    <property type="taxonomic scope" value="Eukaryota"/>
</dbReference>
<keyword evidence="3" id="KW-1185">Reference proteome</keyword>
<dbReference type="AlphaFoldDB" id="M7B994"/>
<dbReference type="EMBL" id="KB560900">
    <property type="protein sequence ID" value="EMP28733.1"/>
    <property type="molecule type" value="Genomic_DNA"/>
</dbReference>
<dbReference type="InterPro" id="IPR039947">
    <property type="entry name" value="NCoA-4"/>
</dbReference>
<gene>
    <name evidence="2" type="ORF">UY3_14119</name>
</gene>